<reference evidence="2" key="2">
    <citation type="journal article" date="2019" name="IMA Fungus">
        <title>Genome sequencing and comparison of five Tilletia species to identify candidate genes for the detection of regulated species infecting wheat.</title>
        <authorList>
            <person name="Nguyen H.D.T."/>
            <person name="Sultana T."/>
            <person name="Kesanakurti P."/>
            <person name="Hambleton S."/>
        </authorList>
    </citation>
    <scope>NUCLEOTIDE SEQUENCE</scope>
    <source>
        <strain evidence="2">DAOMC 238032</strain>
    </source>
</reference>
<feature type="region of interest" description="Disordered" evidence="1">
    <location>
        <begin position="58"/>
        <end position="78"/>
    </location>
</feature>
<evidence type="ECO:0000256" key="1">
    <source>
        <dbReference type="SAM" id="MobiDB-lite"/>
    </source>
</evidence>
<proteinExistence type="predicted"/>
<sequence>LRGTPGSASPPRPARAAARSSSPTITPQAFKPPQVHTFRELDIADKVAFRRLAEADVDTSKGYRAPSPTGPPTSPYVGSVTCKTDNFGPGFDGKPSELEAFLSRIRDVARSDHRDAWQSAVFRALPLVLKGDAAAWHESLPDAESDALTSVSLWIETLRLAFPVNISALGTEAHDRAWRPALESASEYYYQKLRLLRHAWGFDSSEERLVADIRTGFSPIFRVMLHVPNKGATLDTLRLQIAAYEPEWELMYPALKTPVATPTPVVPKIASVKSTASSLWTPPAMARSASAGTAGSRPIFSSHPHERPWPRRHVRSLSHHTRRQREEAGLPTSRHQ</sequence>
<feature type="non-terminal residue" evidence="2">
    <location>
        <position position="1"/>
    </location>
</feature>
<evidence type="ECO:0000313" key="3">
    <source>
        <dbReference type="Proteomes" id="UP000077671"/>
    </source>
</evidence>
<comment type="caution">
    <text evidence="2">The sequence shown here is derived from an EMBL/GenBank/DDBJ whole genome shotgun (WGS) entry which is preliminary data.</text>
</comment>
<reference evidence="2" key="1">
    <citation type="submission" date="2016-04" db="EMBL/GenBank/DDBJ databases">
        <authorList>
            <person name="Nguyen H.D."/>
            <person name="Kesanakurti P."/>
            <person name="Cullis J."/>
            <person name="Levesque C.A."/>
            <person name="Hambleton S."/>
        </authorList>
    </citation>
    <scope>NUCLEOTIDE SEQUENCE</scope>
    <source>
        <strain evidence="2">DAOMC 238032</strain>
    </source>
</reference>
<protein>
    <submittedName>
        <fullName evidence="2">Uncharacterized protein</fullName>
    </submittedName>
</protein>
<feature type="region of interest" description="Disordered" evidence="1">
    <location>
        <begin position="281"/>
        <end position="336"/>
    </location>
</feature>
<gene>
    <name evidence="2" type="ORF">A4X03_0g7792</name>
</gene>
<feature type="compositionally biased region" description="Basic residues" evidence="1">
    <location>
        <begin position="310"/>
        <end position="323"/>
    </location>
</feature>
<feature type="region of interest" description="Disordered" evidence="1">
    <location>
        <begin position="1"/>
        <end position="33"/>
    </location>
</feature>
<feature type="compositionally biased region" description="Low complexity" evidence="1">
    <location>
        <begin position="14"/>
        <end position="24"/>
    </location>
</feature>
<organism evidence="2 3">
    <name type="scientific">Tilletia caries</name>
    <name type="common">wheat bunt fungus</name>
    <dbReference type="NCBI Taxonomy" id="13290"/>
    <lineage>
        <taxon>Eukaryota</taxon>
        <taxon>Fungi</taxon>
        <taxon>Dikarya</taxon>
        <taxon>Basidiomycota</taxon>
        <taxon>Ustilaginomycotina</taxon>
        <taxon>Exobasidiomycetes</taxon>
        <taxon>Tilletiales</taxon>
        <taxon>Tilletiaceae</taxon>
        <taxon>Tilletia</taxon>
    </lineage>
</organism>
<dbReference type="AlphaFoldDB" id="A0A8T8SLM6"/>
<feature type="compositionally biased region" description="Low complexity" evidence="1">
    <location>
        <begin position="284"/>
        <end position="297"/>
    </location>
</feature>
<accession>A0A8T8SLM6</accession>
<dbReference type="EMBL" id="LWDD02002008">
    <property type="protein sequence ID" value="KAE8243333.1"/>
    <property type="molecule type" value="Genomic_DNA"/>
</dbReference>
<name>A0A8T8SLM6_9BASI</name>
<evidence type="ECO:0000313" key="2">
    <source>
        <dbReference type="EMBL" id="KAE8243333.1"/>
    </source>
</evidence>
<dbReference type="Proteomes" id="UP000077671">
    <property type="component" value="Unassembled WGS sequence"/>
</dbReference>